<dbReference type="RefSeq" id="WP_216632475.1">
    <property type="nucleotide sequence ID" value="NZ_JAHLQN010000001.1"/>
</dbReference>
<evidence type="ECO:0000256" key="1">
    <source>
        <dbReference type="SAM" id="Phobius"/>
    </source>
</evidence>
<keyword evidence="1" id="KW-0472">Membrane</keyword>
<dbReference type="InterPro" id="IPR012429">
    <property type="entry name" value="HGSNAT_cat"/>
</dbReference>
<dbReference type="Proteomes" id="UP000787672">
    <property type="component" value="Unassembled WGS sequence"/>
</dbReference>
<feature type="transmembrane region" description="Helical" evidence="1">
    <location>
        <begin position="130"/>
        <end position="148"/>
    </location>
</feature>
<feature type="transmembrane region" description="Helical" evidence="1">
    <location>
        <begin position="211"/>
        <end position="228"/>
    </location>
</feature>
<protein>
    <submittedName>
        <fullName evidence="3">DUF1624 domain-containing protein</fullName>
    </submittedName>
</protein>
<evidence type="ECO:0000259" key="2">
    <source>
        <dbReference type="Pfam" id="PF07786"/>
    </source>
</evidence>
<dbReference type="Pfam" id="PF07786">
    <property type="entry name" value="HGSNAT_cat"/>
    <property type="match status" value="1"/>
</dbReference>
<feature type="domain" description="Heparan-alpha-glucosaminide N-acetyltransferase catalytic" evidence="2">
    <location>
        <begin position="38"/>
        <end position="263"/>
    </location>
</feature>
<feature type="transmembrane region" description="Helical" evidence="1">
    <location>
        <begin position="39"/>
        <end position="59"/>
    </location>
</feature>
<keyword evidence="4" id="KW-1185">Reference proteome</keyword>
<gene>
    <name evidence="3" type="ORF">KQI82_09130</name>
</gene>
<name>A0ABS6F9U8_9FIRM</name>
<feature type="transmembrane region" description="Helical" evidence="1">
    <location>
        <begin position="79"/>
        <end position="100"/>
    </location>
</feature>
<evidence type="ECO:0000313" key="4">
    <source>
        <dbReference type="Proteomes" id="UP000787672"/>
    </source>
</evidence>
<evidence type="ECO:0000313" key="3">
    <source>
        <dbReference type="EMBL" id="MBU5627068.1"/>
    </source>
</evidence>
<feature type="transmembrane region" description="Helical" evidence="1">
    <location>
        <begin position="155"/>
        <end position="174"/>
    </location>
</feature>
<comment type="caution">
    <text evidence="3">The sequence shown here is derived from an EMBL/GenBank/DDBJ whole genome shotgun (WGS) entry which is preliminary data.</text>
</comment>
<sequence length="274" mass="30365">MHSALLRRIPCGFTRQSESAASLAAEGCRIASGKRANRLGWIDSIRGFTLMQMIVYHGLWDLVHLHGVEIAWFTGNGGFLWQQSICWTFILLSGFCWSYGSHPLRRGLTVFTAGAIVSLATVVAAPDQVILCGVLTLISSCMLIMIPLDRLMRRLPPALGILLCGALFLFTRTISSGRMGFGLITLPPKLYSGLLSAYLGFPPPAFYSTDYFPLLPWMFLFFMGYFFSRCLPRRSLPSDAFSGSAVLRFLGRNSLPVYLAHQPLLYAAFSLICD</sequence>
<keyword evidence="1" id="KW-1133">Transmembrane helix</keyword>
<feature type="transmembrane region" description="Helical" evidence="1">
    <location>
        <begin position="107"/>
        <end position="124"/>
    </location>
</feature>
<proteinExistence type="predicted"/>
<keyword evidence="1" id="KW-0812">Transmembrane</keyword>
<dbReference type="EMBL" id="JAHLQN010000001">
    <property type="protein sequence ID" value="MBU5627068.1"/>
    <property type="molecule type" value="Genomic_DNA"/>
</dbReference>
<reference evidence="3 4" key="1">
    <citation type="submission" date="2021-06" db="EMBL/GenBank/DDBJ databases">
        <authorList>
            <person name="Sun Q."/>
            <person name="Li D."/>
        </authorList>
    </citation>
    <scope>NUCLEOTIDE SEQUENCE [LARGE SCALE GENOMIC DNA]</scope>
    <source>
        <strain evidence="3 4">MSJ-2</strain>
    </source>
</reference>
<organism evidence="3 4">
    <name type="scientific">Dysosmobacter acutus</name>
    <dbReference type="NCBI Taxonomy" id="2841504"/>
    <lineage>
        <taxon>Bacteria</taxon>
        <taxon>Bacillati</taxon>
        <taxon>Bacillota</taxon>
        <taxon>Clostridia</taxon>
        <taxon>Eubacteriales</taxon>
        <taxon>Oscillospiraceae</taxon>
        <taxon>Dysosmobacter</taxon>
    </lineage>
</organism>
<accession>A0ABS6F9U8</accession>